<feature type="compositionally biased region" description="Acidic residues" evidence="1">
    <location>
        <begin position="770"/>
        <end position="779"/>
    </location>
</feature>
<dbReference type="PANTHER" id="PTHR23011:SF28">
    <property type="entry name" value="CYCLIC NUCLEOTIDE-BINDING DOMAIN CONTAINING PROTEIN"/>
    <property type="match status" value="1"/>
</dbReference>
<name>A0ABP0MXG1_9DINO</name>
<feature type="compositionally biased region" description="Basic and acidic residues" evidence="1">
    <location>
        <begin position="780"/>
        <end position="791"/>
    </location>
</feature>
<reference evidence="3 4" key="1">
    <citation type="submission" date="2024-02" db="EMBL/GenBank/DDBJ databases">
        <authorList>
            <person name="Chen Y."/>
            <person name="Shah S."/>
            <person name="Dougan E. K."/>
            <person name="Thang M."/>
            <person name="Chan C."/>
        </authorList>
    </citation>
    <scope>NUCLEOTIDE SEQUENCE [LARGE SCALE GENOMIC DNA]</scope>
</reference>
<feature type="domain" description="Cyclic nucleotide-binding" evidence="2">
    <location>
        <begin position="807"/>
        <end position="900"/>
    </location>
</feature>
<feature type="region of interest" description="Disordered" evidence="1">
    <location>
        <begin position="1101"/>
        <end position="1123"/>
    </location>
</feature>
<accession>A0ABP0MXG1</accession>
<evidence type="ECO:0000259" key="2">
    <source>
        <dbReference type="PROSITE" id="PS50042"/>
    </source>
</evidence>
<feature type="region of interest" description="Disordered" evidence="1">
    <location>
        <begin position="1"/>
        <end position="134"/>
    </location>
</feature>
<keyword evidence="4" id="KW-1185">Reference proteome</keyword>
<evidence type="ECO:0000313" key="3">
    <source>
        <dbReference type="EMBL" id="CAK9054710.1"/>
    </source>
</evidence>
<dbReference type="EMBL" id="CAXAMM010024113">
    <property type="protein sequence ID" value="CAK9054710.1"/>
    <property type="molecule type" value="Genomic_DNA"/>
</dbReference>
<proteinExistence type="predicted"/>
<gene>
    <name evidence="3" type="ORF">SCF082_LOCUS29671</name>
</gene>
<feature type="compositionally biased region" description="Basic and acidic residues" evidence="1">
    <location>
        <begin position="103"/>
        <end position="131"/>
    </location>
</feature>
<sequence>MAMDGVSKEEGDGGGLEGLSKEKDESFDRPPRAKLSPLQRTRTRMRTAHLEKEVDRAEEASDVPSRPASMRGLTSAVTAVNQAARLQRRRPPAFRKGSMSLMDRAEESKSEADEVKAKSPRRESKPRDTFRRQARRSISTLGAILPDEQELEETQEVGGGIGRLKLLTSAVASFQSSKSFNEAKVGEVVVGDPNEVILPADDDSDDEENEEVERDFVSALQRIRDSGRLSIHEFRVFEKELRMQTLFQDELDMVILAGLDTSKYLEVKSEEILWSRFSELYSGILSVETPLCIIVSGRVSVAKPGLPEGDAVSKGSIISAADPEVLGLVTLEPCKLLYKDLTQVQEDMERAREVHKRVDHALRRRRPPSTWSEDLIDDLLLSIKFLPFFEDFDAKTLRSLARNLRFRSFTQGESLPPTLPTDVSLASQECQLVLFWLGKAGKYKRVQSTKEELLSAQLEEMMALTEFGGRKGNKSVIASPNGKDGKEADMPELDDEICEKDDKVYLKRIGNLHLGAVLGQRNLVDPGGPDTGEPLIRCEGPCEVLCLSRSDFLHCLKEPQVERMRVVHALRNVPASRPGEPHHRSQEQLALLAKLVRNTPELKAFEQEELMQVLGAATYINAVPGHVLCHQGEIGDRFFAIIEGMVSIHVRPKVEVESTLASAAEKKGGGAGLIKAMLAALSHQKAEAKKEQSLLPPEIPRTSSSMRSEASDVSLGDSMSLSPMMSPTSSLKPERRPSGAARRKAVRVSFFGGDSQELAPQTPDNKPEIMSDESDIQEADESRESIGERETLSVPLRTTDDTRRKSFRERLQGGLFWTGIRKRLAATQADEPASLGKMVNRMGPGAAFGARTLLKKEARTASVQTVEPTKLLVVTREDYVGLLGSMGEARAREAAEFLCRYVLMVETRGGRASDNLHPALRQRMSRTSKSMTSHSLDRGTVLLTHGTETSSTIHILRKGVLAYCYPSQQGRPLPKNWHRSKIGSMNPSQVVSTPGEVVGAYNALLGWKEPATVRVESAHCEVYRLPWTELQRVLTNRVVTLMRDKLQQGHGLRSQVAANQSPKDMLNATANLKLEGAVPSKEQQAVKDALENALDTACSFGGSASHRKRHAEKGTRSERVDDAAAESEFEDAVAAAILKLEDATKKADLWESLRTGEAEVSIASSLPPPITSAAHVRARFFKVLKEDPGLLRMEHFMAQAALDPDKAHLSAWIKKYATSDHLRKHSDLQTLQLLLRRQLKNPQLAARLPL</sequence>
<dbReference type="SUPFAM" id="SSF51206">
    <property type="entry name" value="cAMP-binding domain-like"/>
    <property type="match status" value="2"/>
</dbReference>
<comment type="caution">
    <text evidence="3">The sequence shown here is derived from an EMBL/GenBank/DDBJ whole genome shotgun (WGS) entry which is preliminary data.</text>
</comment>
<evidence type="ECO:0000313" key="4">
    <source>
        <dbReference type="Proteomes" id="UP001642464"/>
    </source>
</evidence>
<feature type="compositionally biased region" description="Low complexity" evidence="1">
    <location>
        <begin position="714"/>
        <end position="731"/>
    </location>
</feature>
<dbReference type="InterPro" id="IPR018490">
    <property type="entry name" value="cNMP-bd_dom_sf"/>
</dbReference>
<organism evidence="3 4">
    <name type="scientific">Durusdinium trenchii</name>
    <dbReference type="NCBI Taxonomy" id="1381693"/>
    <lineage>
        <taxon>Eukaryota</taxon>
        <taxon>Sar</taxon>
        <taxon>Alveolata</taxon>
        <taxon>Dinophyceae</taxon>
        <taxon>Suessiales</taxon>
        <taxon>Symbiodiniaceae</taxon>
        <taxon>Durusdinium</taxon>
    </lineage>
</organism>
<dbReference type="InterPro" id="IPR014710">
    <property type="entry name" value="RmlC-like_jellyroll"/>
</dbReference>
<evidence type="ECO:0000256" key="1">
    <source>
        <dbReference type="SAM" id="MobiDB-lite"/>
    </source>
</evidence>
<feature type="compositionally biased region" description="Basic and acidic residues" evidence="1">
    <location>
        <begin position="48"/>
        <end position="59"/>
    </location>
</feature>
<protein>
    <submittedName>
        <fullName evidence="3">Chloroplastic</fullName>
    </submittedName>
</protein>
<feature type="region of interest" description="Disordered" evidence="1">
    <location>
        <begin position="688"/>
        <end position="793"/>
    </location>
</feature>
<feature type="compositionally biased region" description="Basic and acidic residues" evidence="1">
    <location>
        <begin position="1112"/>
        <end position="1122"/>
    </location>
</feature>
<feature type="compositionally biased region" description="Basic and acidic residues" evidence="1">
    <location>
        <begin position="19"/>
        <end position="31"/>
    </location>
</feature>
<dbReference type="PANTHER" id="PTHR23011">
    <property type="entry name" value="CYCLIC NUCLEOTIDE-BINDING DOMAIN CONTAINING PROTEIN"/>
    <property type="match status" value="1"/>
</dbReference>
<dbReference type="CDD" id="cd00038">
    <property type="entry name" value="CAP_ED"/>
    <property type="match status" value="1"/>
</dbReference>
<feature type="compositionally biased region" description="Basic and acidic residues" evidence="1">
    <location>
        <begin position="1"/>
        <end position="11"/>
    </location>
</feature>
<dbReference type="InterPro" id="IPR000595">
    <property type="entry name" value="cNMP-bd_dom"/>
</dbReference>
<dbReference type="Gene3D" id="2.60.120.10">
    <property type="entry name" value="Jelly Rolls"/>
    <property type="match status" value="2"/>
</dbReference>
<feature type="domain" description="Cyclic nucleotide-binding" evidence="2">
    <location>
        <begin position="601"/>
        <end position="648"/>
    </location>
</feature>
<dbReference type="PROSITE" id="PS50042">
    <property type="entry name" value="CNMP_BINDING_3"/>
    <property type="match status" value="2"/>
</dbReference>
<dbReference type="Proteomes" id="UP001642464">
    <property type="component" value="Unassembled WGS sequence"/>
</dbReference>